<keyword evidence="1" id="KW-0808">Transferase</keyword>
<dbReference type="InterPro" id="IPR036397">
    <property type="entry name" value="RNaseH_sf"/>
</dbReference>
<keyword evidence="3" id="KW-0540">Nuclease</keyword>
<dbReference type="GO" id="GO:0004519">
    <property type="term" value="F:endonuclease activity"/>
    <property type="evidence" value="ECO:0007669"/>
    <property type="project" value="UniProtKB-KW"/>
</dbReference>
<dbReference type="GO" id="GO:0016787">
    <property type="term" value="F:hydrolase activity"/>
    <property type="evidence" value="ECO:0007669"/>
    <property type="project" value="UniProtKB-KW"/>
</dbReference>
<reference evidence="8" key="1">
    <citation type="journal article" date="2019" name="Sci. Rep.">
        <title>Draft genome of Tanacetum cinerariifolium, the natural source of mosquito coil.</title>
        <authorList>
            <person name="Yamashiro T."/>
            <person name="Shiraishi A."/>
            <person name="Satake H."/>
            <person name="Nakayama K."/>
        </authorList>
    </citation>
    <scope>NUCLEOTIDE SEQUENCE</scope>
</reference>
<keyword evidence="4" id="KW-0255">Endonuclease</keyword>
<dbReference type="Gene3D" id="3.30.420.10">
    <property type="entry name" value="Ribonuclease H-like superfamily/Ribonuclease H"/>
    <property type="match status" value="1"/>
</dbReference>
<dbReference type="Gene3D" id="1.10.340.70">
    <property type="match status" value="1"/>
</dbReference>
<evidence type="ECO:0000256" key="6">
    <source>
        <dbReference type="ARBA" id="ARBA00022918"/>
    </source>
</evidence>
<dbReference type="GO" id="GO:0003676">
    <property type="term" value="F:nucleic acid binding"/>
    <property type="evidence" value="ECO:0007669"/>
    <property type="project" value="InterPro"/>
</dbReference>
<dbReference type="InterPro" id="IPR041373">
    <property type="entry name" value="RT_RNaseH"/>
</dbReference>
<evidence type="ECO:0000256" key="4">
    <source>
        <dbReference type="ARBA" id="ARBA00022759"/>
    </source>
</evidence>
<keyword evidence="6 8" id="KW-0695">RNA-directed DNA polymerase</keyword>
<dbReference type="InterPro" id="IPR052160">
    <property type="entry name" value="Gypsy_RT_Integrase-like"/>
</dbReference>
<gene>
    <name evidence="8" type="ORF">Tci_133255</name>
</gene>
<dbReference type="InterPro" id="IPR001584">
    <property type="entry name" value="Integrase_cat-core"/>
</dbReference>
<organism evidence="8">
    <name type="scientific">Tanacetum cinerariifolium</name>
    <name type="common">Dalmatian daisy</name>
    <name type="synonym">Chrysanthemum cinerariifolium</name>
    <dbReference type="NCBI Taxonomy" id="118510"/>
    <lineage>
        <taxon>Eukaryota</taxon>
        <taxon>Viridiplantae</taxon>
        <taxon>Streptophyta</taxon>
        <taxon>Embryophyta</taxon>
        <taxon>Tracheophyta</taxon>
        <taxon>Spermatophyta</taxon>
        <taxon>Magnoliopsida</taxon>
        <taxon>eudicotyledons</taxon>
        <taxon>Gunneridae</taxon>
        <taxon>Pentapetalae</taxon>
        <taxon>asterids</taxon>
        <taxon>campanulids</taxon>
        <taxon>Asterales</taxon>
        <taxon>Asteraceae</taxon>
        <taxon>Asteroideae</taxon>
        <taxon>Anthemideae</taxon>
        <taxon>Anthemidinae</taxon>
        <taxon>Tanacetum</taxon>
    </lineage>
</organism>
<proteinExistence type="predicted"/>
<evidence type="ECO:0000256" key="5">
    <source>
        <dbReference type="ARBA" id="ARBA00022801"/>
    </source>
</evidence>
<name>A0A699GNL6_TANCI</name>
<dbReference type="AlphaFoldDB" id="A0A699GNL6"/>
<accession>A0A699GNL6</accession>
<dbReference type="EMBL" id="BKCJ010028720">
    <property type="protein sequence ID" value="GEV61278.1"/>
    <property type="molecule type" value="Genomic_DNA"/>
</dbReference>
<evidence type="ECO:0000256" key="2">
    <source>
        <dbReference type="ARBA" id="ARBA00022695"/>
    </source>
</evidence>
<protein>
    <submittedName>
        <fullName evidence="8">Reverse transcriptase domain-containing protein</fullName>
    </submittedName>
</protein>
<dbReference type="Pfam" id="PF17921">
    <property type="entry name" value="Integrase_H2C2"/>
    <property type="match status" value="1"/>
</dbReference>
<evidence type="ECO:0000313" key="8">
    <source>
        <dbReference type="EMBL" id="GEV61278.1"/>
    </source>
</evidence>
<dbReference type="PROSITE" id="PS50994">
    <property type="entry name" value="INTEGRASE"/>
    <property type="match status" value="1"/>
</dbReference>
<dbReference type="InterPro" id="IPR043502">
    <property type="entry name" value="DNA/RNA_pol_sf"/>
</dbReference>
<dbReference type="GO" id="GO:0015074">
    <property type="term" value="P:DNA integration"/>
    <property type="evidence" value="ECO:0007669"/>
    <property type="project" value="InterPro"/>
</dbReference>
<sequence length="721" mass="82033">MMSFLSAAIISRYPTTNNQLRNSSNLRKQATINDGRVTLQPEQERKFTFATGTTRTYTPATSGSNSGNKGLLFVTTAKGKDTCPNSAQNLKGNGMMLGLKIKCCSYKLKQMSSTSGTLPSNTIPNLKGKMKAITTRSGIAYEGPSIPTPKKSFLANKDKLFELAKISLNENCSAMLLKKLPKKLGDPGKFLILCGNPTLTFEPIISDSLPSLTLFEGSGFILEKIEAYLTDESISPEIDHADCDLEGDIYLIENLLNDDSFQLPSMDLKQGEVIKAKSSIEEPLDLELKDLPSHLEYAYLEGVDKSPVIIAKDLKIARPMTHLLEKETPFVFSKDCIDAFETLKKKLTEAPILVVLDWNLPFELMSILSKSIVYTDHSALKYLLSKKDAKPRLLRWVLLLKEFDIIIRDKKKMENLAADHLSRLENPYKDVFENKDRNENFPLDFANTPWFSDFANFHAGNFIIKGMSSQQNKKFFKDVKHYFWDNPYLFWISADQIIRRCVHGQEAYDILKACHEGPTRGHHDANFTAKKVFDSGLFWPTIYRDAYNLLKSCDSCQRQGKISQRDEMPQNVIQVCEIFYVQRIDFMRPFPSSRGNRAIISDRGNHFYNDKFAKVMSKYGVTHRLATAYHPQTSRQVDVSNRGLKRILERTVGENRTSWSEKLGDALWAFKTGYKTPIGCTPYKLVYGKYCHLPIELEHKAYWAIKHVNFDLKTTGDHRKL</sequence>
<dbReference type="InterPro" id="IPR012337">
    <property type="entry name" value="RNaseH-like_sf"/>
</dbReference>
<dbReference type="Gene3D" id="3.30.70.270">
    <property type="match status" value="1"/>
</dbReference>
<dbReference type="InterPro" id="IPR043128">
    <property type="entry name" value="Rev_trsase/Diguanyl_cyclase"/>
</dbReference>
<dbReference type="PANTHER" id="PTHR47266">
    <property type="entry name" value="ENDONUCLEASE-RELATED"/>
    <property type="match status" value="1"/>
</dbReference>
<dbReference type="SUPFAM" id="SSF56672">
    <property type="entry name" value="DNA/RNA polymerases"/>
    <property type="match status" value="1"/>
</dbReference>
<keyword evidence="5" id="KW-0378">Hydrolase</keyword>
<dbReference type="GO" id="GO:0003964">
    <property type="term" value="F:RNA-directed DNA polymerase activity"/>
    <property type="evidence" value="ECO:0007669"/>
    <property type="project" value="UniProtKB-KW"/>
</dbReference>
<dbReference type="InterPro" id="IPR041588">
    <property type="entry name" value="Integrase_H2C2"/>
</dbReference>
<comment type="caution">
    <text evidence="8">The sequence shown here is derived from an EMBL/GenBank/DDBJ whole genome shotgun (WGS) entry which is preliminary data.</text>
</comment>
<evidence type="ECO:0000256" key="1">
    <source>
        <dbReference type="ARBA" id="ARBA00022679"/>
    </source>
</evidence>
<dbReference type="Pfam" id="PF17917">
    <property type="entry name" value="RT_RNaseH"/>
    <property type="match status" value="1"/>
</dbReference>
<keyword evidence="2" id="KW-0548">Nucleotidyltransferase</keyword>
<evidence type="ECO:0000256" key="3">
    <source>
        <dbReference type="ARBA" id="ARBA00022722"/>
    </source>
</evidence>
<dbReference type="SUPFAM" id="SSF53098">
    <property type="entry name" value="Ribonuclease H-like"/>
    <property type="match status" value="1"/>
</dbReference>
<feature type="domain" description="Integrase catalytic" evidence="7">
    <location>
        <begin position="597"/>
        <end position="690"/>
    </location>
</feature>
<evidence type="ECO:0000259" key="7">
    <source>
        <dbReference type="PROSITE" id="PS50994"/>
    </source>
</evidence>